<dbReference type="GO" id="GO:0005886">
    <property type="term" value="C:plasma membrane"/>
    <property type="evidence" value="ECO:0007669"/>
    <property type="project" value="UniProtKB-SubCell"/>
</dbReference>
<comment type="subcellular location">
    <subcellularLocation>
        <location evidence="1">Cell membrane</location>
        <topology evidence="1">Multi-pass membrane protein</topology>
    </subcellularLocation>
</comment>
<keyword evidence="5 6" id="KW-0472">Membrane</keyword>
<comment type="caution">
    <text evidence="7">The sequence shown here is derived from an EMBL/GenBank/DDBJ whole genome shotgun (WGS) entry which is preliminary data.</text>
</comment>
<feature type="transmembrane region" description="Helical" evidence="6">
    <location>
        <begin position="335"/>
        <end position="359"/>
    </location>
</feature>
<keyword evidence="2" id="KW-1003">Cell membrane</keyword>
<feature type="transmembrane region" description="Helical" evidence="6">
    <location>
        <begin position="20"/>
        <end position="47"/>
    </location>
</feature>
<feature type="transmembrane region" description="Helical" evidence="6">
    <location>
        <begin position="366"/>
        <end position="387"/>
    </location>
</feature>
<feature type="transmembrane region" description="Helical" evidence="6">
    <location>
        <begin position="393"/>
        <end position="413"/>
    </location>
</feature>
<feature type="transmembrane region" description="Helical" evidence="6">
    <location>
        <begin position="164"/>
        <end position="188"/>
    </location>
</feature>
<dbReference type="AlphaFoldDB" id="A0A1G4YI43"/>
<evidence type="ECO:0000256" key="2">
    <source>
        <dbReference type="ARBA" id="ARBA00022475"/>
    </source>
</evidence>
<reference evidence="7 8" key="1">
    <citation type="submission" date="2016-10" db="EMBL/GenBank/DDBJ databases">
        <authorList>
            <person name="Varghese N."/>
            <person name="Submissions S."/>
        </authorList>
    </citation>
    <scope>NUCLEOTIDE SEQUENCE [LARGE SCALE GENOMIC DNA]</scope>
    <source>
        <strain evidence="7 8">CGMCC 1.12102</strain>
    </source>
</reference>
<feature type="transmembrane region" description="Helical" evidence="6">
    <location>
        <begin position="134"/>
        <end position="152"/>
    </location>
</feature>
<protein>
    <submittedName>
        <fullName evidence="7">Membrane protein involved in the export of O-antigen and teichoic acid</fullName>
    </submittedName>
</protein>
<evidence type="ECO:0000256" key="3">
    <source>
        <dbReference type="ARBA" id="ARBA00022692"/>
    </source>
</evidence>
<dbReference type="InterPro" id="IPR002797">
    <property type="entry name" value="Polysacc_synth"/>
</dbReference>
<dbReference type="PANTHER" id="PTHR30250:SF26">
    <property type="entry name" value="PSMA PROTEIN"/>
    <property type="match status" value="1"/>
</dbReference>
<evidence type="ECO:0000256" key="1">
    <source>
        <dbReference type="ARBA" id="ARBA00004651"/>
    </source>
</evidence>
<evidence type="ECO:0000256" key="4">
    <source>
        <dbReference type="ARBA" id="ARBA00022989"/>
    </source>
</evidence>
<feature type="transmembrane region" description="Helical" evidence="6">
    <location>
        <begin position="420"/>
        <end position="442"/>
    </location>
</feature>
<evidence type="ECO:0000313" key="7">
    <source>
        <dbReference type="EMBL" id="SCX52458.1"/>
    </source>
</evidence>
<name>A0A1G4YI43_9ENTR</name>
<evidence type="ECO:0000313" key="8">
    <source>
        <dbReference type="Proteomes" id="UP000183569"/>
    </source>
</evidence>
<gene>
    <name evidence="7" type="ORF">SAMN02927897_02689</name>
</gene>
<evidence type="ECO:0000256" key="5">
    <source>
        <dbReference type="ARBA" id="ARBA00023136"/>
    </source>
</evidence>
<feature type="transmembrane region" description="Helical" evidence="6">
    <location>
        <begin position="101"/>
        <end position="122"/>
    </location>
</feature>
<dbReference type="Proteomes" id="UP000183569">
    <property type="component" value="Unassembled WGS sequence"/>
</dbReference>
<feature type="transmembrane region" description="Helical" evidence="6">
    <location>
        <begin position="296"/>
        <end position="315"/>
    </location>
</feature>
<keyword evidence="3 6" id="KW-0812">Transmembrane</keyword>
<proteinExistence type="predicted"/>
<evidence type="ECO:0000256" key="6">
    <source>
        <dbReference type="SAM" id="Phobius"/>
    </source>
</evidence>
<feature type="transmembrane region" description="Helical" evidence="6">
    <location>
        <begin position="252"/>
        <end position="275"/>
    </location>
</feature>
<feature type="transmembrane region" description="Helical" evidence="6">
    <location>
        <begin position="448"/>
        <end position="473"/>
    </location>
</feature>
<sequence length="488" mass="55777">MPLIFVPVILRILGSENYGLVAFFSMLISLVGLLDAGIGSTFIKLVSTNRFNELKFKQVLAIFSKVCVFFLFVSLSVIAAFYFQANYIAEKWLNTTIEYDTVIACMKLIGMILGGMYLKSFLSSFINGMERQELNAIWGVFYTSFFYIGSYFALKYVSNNLVTFFQTILLVTLFDLLITILIMLYLSIKNIKYLEKNTKSGYEYENDEKLSFLNIIKFSLQLSGLSTIWVIASQIDKIVLSKYVQLSDYAHYQIAAQLAATITIFTIPLTQYLLPRLSVLFHDGRFDDFINIFSKSLLAYVIIVSPIIPFFFIFGDQLITLWVGSAELAVHINIYAQWLVGGAFFVGLINFVFICLYAQDKLKQHFYAYATYSAVAIPLSVLVAKFYGASYSALFVFSHSLLFWIAWGGFYFFRNIPGLIIPFIIIIVATLGISLIVFNGWYQLMSLLMLPLIYVIVAPVINLLISMVIFYSFRMKFKKTLRRIKFQS</sequence>
<dbReference type="PANTHER" id="PTHR30250">
    <property type="entry name" value="PST FAMILY PREDICTED COLANIC ACID TRANSPORTER"/>
    <property type="match status" value="1"/>
</dbReference>
<organism evidence="7 8">
    <name type="scientific">Kosakonia sacchari</name>
    <dbReference type="NCBI Taxonomy" id="1158459"/>
    <lineage>
        <taxon>Bacteria</taxon>
        <taxon>Pseudomonadati</taxon>
        <taxon>Pseudomonadota</taxon>
        <taxon>Gammaproteobacteria</taxon>
        <taxon>Enterobacterales</taxon>
        <taxon>Enterobacteriaceae</taxon>
        <taxon>Kosakonia</taxon>
    </lineage>
</organism>
<dbReference type="InterPro" id="IPR050833">
    <property type="entry name" value="Poly_Biosynth_Transport"/>
</dbReference>
<dbReference type="Pfam" id="PF01943">
    <property type="entry name" value="Polysacc_synt"/>
    <property type="match status" value="1"/>
</dbReference>
<keyword evidence="4 6" id="KW-1133">Transmembrane helix</keyword>
<accession>A0A1G4YI43</accession>
<dbReference type="EMBL" id="FMUI01000007">
    <property type="protein sequence ID" value="SCX52458.1"/>
    <property type="molecule type" value="Genomic_DNA"/>
</dbReference>
<feature type="transmembrane region" description="Helical" evidence="6">
    <location>
        <begin position="59"/>
        <end position="81"/>
    </location>
</feature>
<feature type="transmembrane region" description="Helical" evidence="6">
    <location>
        <begin position="209"/>
        <end position="232"/>
    </location>
</feature>